<name>A0A402B0B5_9CHLR</name>
<gene>
    <name evidence="9" type="ORF">KDA_02730</name>
</gene>
<proteinExistence type="inferred from homology"/>
<keyword evidence="4" id="KW-0067">ATP-binding</keyword>
<dbReference type="Pfam" id="PF16952">
    <property type="entry name" value="Gln-synt_N_2"/>
    <property type="match status" value="1"/>
</dbReference>
<comment type="similarity">
    <text evidence="1 5 6">Belongs to the glutamine synthetase family.</text>
</comment>
<dbReference type="EMBL" id="BIFT01000001">
    <property type="protein sequence ID" value="GCE24789.1"/>
    <property type="molecule type" value="Genomic_DNA"/>
</dbReference>
<dbReference type="SMART" id="SM01230">
    <property type="entry name" value="Gln-synt_C"/>
    <property type="match status" value="1"/>
</dbReference>
<dbReference type="AlphaFoldDB" id="A0A402B0B5"/>
<dbReference type="PROSITE" id="PS51986">
    <property type="entry name" value="GS_BETA_GRASP"/>
    <property type="match status" value="1"/>
</dbReference>
<dbReference type="PANTHER" id="PTHR43785">
    <property type="entry name" value="GAMMA-GLUTAMYLPUTRESCINE SYNTHETASE"/>
    <property type="match status" value="1"/>
</dbReference>
<accession>A0A402B0B5</accession>
<dbReference type="GO" id="GO:0004356">
    <property type="term" value="F:glutamine synthetase activity"/>
    <property type="evidence" value="ECO:0007669"/>
    <property type="project" value="InterPro"/>
</dbReference>
<feature type="domain" description="GS beta-grasp" evidence="7">
    <location>
        <begin position="13"/>
        <end position="104"/>
    </location>
</feature>
<keyword evidence="3" id="KW-0547">Nucleotide-binding</keyword>
<dbReference type="InterPro" id="IPR036651">
    <property type="entry name" value="Gln_synt_N_sf"/>
</dbReference>
<dbReference type="Gene3D" id="3.30.590.10">
    <property type="entry name" value="Glutamine synthetase/guanido kinase, catalytic domain"/>
    <property type="match status" value="1"/>
</dbReference>
<keyword evidence="2" id="KW-0436">Ligase</keyword>
<keyword evidence="10" id="KW-1185">Reference proteome</keyword>
<dbReference type="Proteomes" id="UP000287171">
    <property type="component" value="Unassembled WGS sequence"/>
</dbReference>
<organism evidence="9 10">
    <name type="scientific">Dictyobacter alpinus</name>
    <dbReference type="NCBI Taxonomy" id="2014873"/>
    <lineage>
        <taxon>Bacteria</taxon>
        <taxon>Bacillati</taxon>
        <taxon>Chloroflexota</taxon>
        <taxon>Ktedonobacteria</taxon>
        <taxon>Ktedonobacterales</taxon>
        <taxon>Dictyobacteraceae</taxon>
        <taxon>Dictyobacter</taxon>
    </lineage>
</organism>
<evidence type="ECO:0000256" key="5">
    <source>
        <dbReference type="PROSITE-ProRule" id="PRU01330"/>
    </source>
</evidence>
<reference evidence="10" key="1">
    <citation type="submission" date="2018-12" db="EMBL/GenBank/DDBJ databases">
        <title>Tengunoibacter tsumagoiensis gen. nov., sp. nov., Dictyobacter kobayashii sp. nov., D. alpinus sp. nov., and D. joshuensis sp. nov. and description of Dictyobacteraceae fam. nov. within the order Ktedonobacterales isolated from Tengu-no-mugimeshi.</title>
        <authorList>
            <person name="Wang C.M."/>
            <person name="Zheng Y."/>
            <person name="Sakai Y."/>
            <person name="Toyoda A."/>
            <person name="Minakuchi Y."/>
            <person name="Abe K."/>
            <person name="Yokota A."/>
            <person name="Yabe S."/>
        </authorList>
    </citation>
    <scope>NUCLEOTIDE SEQUENCE [LARGE SCALE GENOMIC DNA]</scope>
    <source>
        <strain evidence="10">Uno16</strain>
    </source>
</reference>
<dbReference type="Gene3D" id="3.10.20.70">
    <property type="entry name" value="Glutamine synthetase, N-terminal domain"/>
    <property type="match status" value="1"/>
</dbReference>
<dbReference type="GO" id="GO:0006542">
    <property type="term" value="P:glutamine biosynthetic process"/>
    <property type="evidence" value="ECO:0007669"/>
    <property type="project" value="InterPro"/>
</dbReference>
<comment type="caution">
    <text evidence="9">The sequence shown here is derived from an EMBL/GenBank/DDBJ whole genome shotgun (WGS) entry which is preliminary data.</text>
</comment>
<dbReference type="SUPFAM" id="SSF55931">
    <property type="entry name" value="Glutamine synthetase/guanido kinase"/>
    <property type="match status" value="1"/>
</dbReference>
<dbReference type="InterPro" id="IPR014746">
    <property type="entry name" value="Gln_synth/guanido_kin_cat_dom"/>
</dbReference>
<evidence type="ECO:0000256" key="3">
    <source>
        <dbReference type="ARBA" id="ARBA00022741"/>
    </source>
</evidence>
<evidence type="ECO:0000313" key="10">
    <source>
        <dbReference type="Proteomes" id="UP000287171"/>
    </source>
</evidence>
<dbReference type="InterPro" id="IPR008146">
    <property type="entry name" value="Gln_synth_cat_dom"/>
</dbReference>
<dbReference type="GO" id="GO:0005524">
    <property type="term" value="F:ATP binding"/>
    <property type="evidence" value="ECO:0007669"/>
    <property type="project" value="UniProtKB-KW"/>
</dbReference>
<evidence type="ECO:0000256" key="6">
    <source>
        <dbReference type="RuleBase" id="RU000384"/>
    </source>
</evidence>
<dbReference type="OrthoDB" id="9807095at2"/>
<evidence type="ECO:0000259" key="8">
    <source>
        <dbReference type="PROSITE" id="PS51987"/>
    </source>
</evidence>
<evidence type="ECO:0000256" key="4">
    <source>
        <dbReference type="ARBA" id="ARBA00022840"/>
    </source>
</evidence>
<dbReference type="PANTHER" id="PTHR43785:SF2">
    <property type="entry name" value="TYPE-1 GLUTAMINE SYNTHETASE 1"/>
    <property type="match status" value="1"/>
</dbReference>
<dbReference type="SUPFAM" id="SSF54368">
    <property type="entry name" value="Glutamine synthetase, N-terminal domain"/>
    <property type="match status" value="1"/>
</dbReference>
<evidence type="ECO:0000313" key="9">
    <source>
        <dbReference type="EMBL" id="GCE24789.1"/>
    </source>
</evidence>
<protein>
    <submittedName>
        <fullName evidence="9">Glutamine synthetase</fullName>
    </submittedName>
</protein>
<sequence length="453" mass="50276">MDTRDVIQQAQAAKIRLVRFLYCDNGGIIRGKATHTQKLANRMRGGIGQTLAMQAFTGVETLASVEGMGPVGEFRLLPDPETFMTLPYVPNTASMLCDMVRLDGVPWEACPRSFLKRMIARLAEHHIRAEVGVEHEFYLARDVEGQYVPADYSACYSSIGMDEQAMVVDSMLAALEAQGFSVELFHTELGPSQQELSLSHADVLRAADQVIRVRETVRGVARLFKLYASFAPKPFLDQGGNGAHIHISLWGTEQHTRPQKNLFYDPQQPGSLSQLGLYFIGGVMRHLHALVAITCGSPNSYRRLLPHFWSSAYDAYGFDNREGAIRIPSLFSGREEDSSNLELKAADHSGNPYLAIGALIAAGLDGIIHKIEPGEAYSIDPGNYSEEEREQRGIRRLPTSLNEALDALERDQVLLDALGPLLATSYIAVKREEAAFFLDKSPEEEAVQHFYKY</sequence>
<dbReference type="Pfam" id="PF00120">
    <property type="entry name" value="Gln-synt_C"/>
    <property type="match status" value="1"/>
</dbReference>
<evidence type="ECO:0000256" key="1">
    <source>
        <dbReference type="ARBA" id="ARBA00009897"/>
    </source>
</evidence>
<feature type="domain" description="GS catalytic" evidence="8">
    <location>
        <begin position="111"/>
        <end position="453"/>
    </location>
</feature>
<dbReference type="RefSeq" id="WP_126625459.1">
    <property type="nucleotide sequence ID" value="NZ_BIFT01000001.1"/>
</dbReference>
<evidence type="ECO:0000259" key="7">
    <source>
        <dbReference type="PROSITE" id="PS51986"/>
    </source>
</evidence>
<dbReference type="InterPro" id="IPR008147">
    <property type="entry name" value="Gln_synt_N"/>
</dbReference>
<dbReference type="PROSITE" id="PS51987">
    <property type="entry name" value="GS_CATALYTIC"/>
    <property type="match status" value="1"/>
</dbReference>
<evidence type="ECO:0000256" key="2">
    <source>
        <dbReference type="ARBA" id="ARBA00022598"/>
    </source>
</evidence>